<dbReference type="PANTHER" id="PTHR19241">
    <property type="entry name" value="ATP-BINDING CASSETTE TRANSPORTER"/>
    <property type="match status" value="1"/>
</dbReference>
<proteinExistence type="predicted"/>
<dbReference type="Proteomes" id="UP000045706">
    <property type="component" value="Unassembled WGS sequence"/>
</dbReference>
<keyword evidence="4 6" id="KW-1133">Transmembrane helix</keyword>
<evidence type="ECO:0000256" key="3">
    <source>
        <dbReference type="ARBA" id="ARBA00022692"/>
    </source>
</evidence>
<evidence type="ECO:0000256" key="1">
    <source>
        <dbReference type="ARBA" id="ARBA00004141"/>
    </source>
</evidence>
<evidence type="ECO:0000259" key="7">
    <source>
        <dbReference type="Pfam" id="PF01061"/>
    </source>
</evidence>
<feature type="transmembrane region" description="Helical" evidence="6">
    <location>
        <begin position="12"/>
        <end position="30"/>
    </location>
</feature>
<evidence type="ECO:0000256" key="4">
    <source>
        <dbReference type="ARBA" id="ARBA00022989"/>
    </source>
</evidence>
<evidence type="ECO:0000313" key="9">
    <source>
        <dbReference type="Proteomes" id="UP000045706"/>
    </source>
</evidence>
<gene>
    <name evidence="8" type="ORF">BN1723_017980</name>
</gene>
<comment type="subcellular location">
    <subcellularLocation>
        <location evidence="1">Membrane</location>
        <topology evidence="1">Multi-pass membrane protein</topology>
    </subcellularLocation>
</comment>
<sequence length="110" mass="13055">QYWRTPSYIYSKFILCCSVALFIGLVFLDAPLSMQGLQNQMFAIFNILTIFGQLVQQQMPHFVTQRALYEVRERPSKTYSWKVFMLSQIIVEIPWNSLMSVFMFICVYYP</sequence>
<dbReference type="AlphaFoldDB" id="A0A0G4LJL7"/>
<protein>
    <recommendedName>
        <fullName evidence="7">ABC-2 type transporter transmembrane domain-containing protein</fullName>
    </recommendedName>
</protein>
<reference evidence="9" key="1">
    <citation type="submission" date="2015-05" db="EMBL/GenBank/DDBJ databases">
        <authorList>
            <person name="Fogelqvist Johan"/>
        </authorList>
    </citation>
    <scope>NUCLEOTIDE SEQUENCE [LARGE SCALE GENOMIC DNA]</scope>
</reference>
<keyword evidence="3 6" id="KW-0812">Transmembrane</keyword>
<feature type="non-terminal residue" evidence="8">
    <location>
        <position position="1"/>
    </location>
</feature>
<evidence type="ECO:0000313" key="8">
    <source>
        <dbReference type="EMBL" id="CRK22208.1"/>
    </source>
</evidence>
<feature type="domain" description="ABC-2 type transporter transmembrane" evidence="7">
    <location>
        <begin position="1"/>
        <end position="109"/>
    </location>
</feature>
<evidence type="ECO:0000256" key="5">
    <source>
        <dbReference type="ARBA" id="ARBA00023136"/>
    </source>
</evidence>
<dbReference type="EMBL" id="CVQI01012947">
    <property type="protein sequence ID" value="CRK22208.1"/>
    <property type="molecule type" value="Genomic_DNA"/>
</dbReference>
<keyword evidence="5 6" id="KW-0472">Membrane</keyword>
<keyword evidence="2" id="KW-0813">Transport</keyword>
<evidence type="ECO:0000256" key="2">
    <source>
        <dbReference type="ARBA" id="ARBA00022448"/>
    </source>
</evidence>
<dbReference type="GO" id="GO:0016020">
    <property type="term" value="C:membrane"/>
    <property type="evidence" value="ECO:0007669"/>
    <property type="project" value="UniProtKB-SubCell"/>
</dbReference>
<organism evidence="8 9">
    <name type="scientific">Verticillium longisporum</name>
    <name type="common">Verticillium dahliae var. longisporum</name>
    <dbReference type="NCBI Taxonomy" id="100787"/>
    <lineage>
        <taxon>Eukaryota</taxon>
        <taxon>Fungi</taxon>
        <taxon>Dikarya</taxon>
        <taxon>Ascomycota</taxon>
        <taxon>Pezizomycotina</taxon>
        <taxon>Sordariomycetes</taxon>
        <taxon>Hypocreomycetidae</taxon>
        <taxon>Glomerellales</taxon>
        <taxon>Plectosphaerellaceae</taxon>
        <taxon>Verticillium</taxon>
    </lineage>
</organism>
<feature type="non-terminal residue" evidence="8">
    <location>
        <position position="110"/>
    </location>
</feature>
<evidence type="ECO:0000256" key="6">
    <source>
        <dbReference type="SAM" id="Phobius"/>
    </source>
</evidence>
<accession>A0A0G4LJL7</accession>
<dbReference type="Pfam" id="PF01061">
    <property type="entry name" value="ABC2_membrane"/>
    <property type="match status" value="1"/>
</dbReference>
<feature type="transmembrane region" description="Helical" evidence="6">
    <location>
        <begin position="83"/>
        <end position="109"/>
    </location>
</feature>
<dbReference type="InterPro" id="IPR013525">
    <property type="entry name" value="ABC2_TM"/>
</dbReference>
<dbReference type="GO" id="GO:0140359">
    <property type="term" value="F:ABC-type transporter activity"/>
    <property type="evidence" value="ECO:0007669"/>
    <property type="project" value="InterPro"/>
</dbReference>
<name>A0A0G4LJL7_VERLO</name>